<proteinExistence type="predicted"/>
<organism evidence="1">
    <name type="scientific">marine sediment metagenome</name>
    <dbReference type="NCBI Taxonomy" id="412755"/>
    <lineage>
        <taxon>unclassified sequences</taxon>
        <taxon>metagenomes</taxon>
        <taxon>ecological metagenomes</taxon>
    </lineage>
</organism>
<protein>
    <submittedName>
        <fullName evidence="1">Uncharacterized protein</fullName>
    </submittedName>
</protein>
<sequence>MHLVEPKPRAIFTLTEEDVIACAKEMGIPEEAITDDVLHQVKKGV</sequence>
<accession>X1QJ66</accession>
<feature type="non-terminal residue" evidence="1">
    <location>
        <position position="45"/>
    </location>
</feature>
<dbReference type="AlphaFoldDB" id="X1QJ66"/>
<reference evidence="1" key="1">
    <citation type="journal article" date="2014" name="Front. Microbiol.">
        <title>High frequency of phylogenetically diverse reductive dehalogenase-homologous genes in deep subseafloor sedimentary metagenomes.</title>
        <authorList>
            <person name="Kawai M."/>
            <person name="Futagami T."/>
            <person name="Toyoda A."/>
            <person name="Takaki Y."/>
            <person name="Nishi S."/>
            <person name="Hori S."/>
            <person name="Arai W."/>
            <person name="Tsubouchi T."/>
            <person name="Morono Y."/>
            <person name="Uchiyama I."/>
            <person name="Ito T."/>
            <person name="Fujiyama A."/>
            <person name="Inagaki F."/>
            <person name="Takami H."/>
        </authorList>
    </citation>
    <scope>NUCLEOTIDE SEQUENCE</scope>
    <source>
        <strain evidence="1">Expedition CK06-06</strain>
    </source>
</reference>
<name>X1QJ66_9ZZZZ</name>
<dbReference type="EMBL" id="BARV01043214">
    <property type="protein sequence ID" value="GAI54866.1"/>
    <property type="molecule type" value="Genomic_DNA"/>
</dbReference>
<comment type="caution">
    <text evidence="1">The sequence shown here is derived from an EMBL/GenBank/DDBJ whole genome shotgun (WGS) entry which is preliminary data.</text>
</comment>
<gene>
    <name evidence="1" type="ORF">S06H3_64611</name>
</gene>
<evidence type="ECO:0000313" key="1">
    <source>
        <dbReference type="EMBL" id="GAI54866.1"/>
    </source>
</evidence>